<organism evidence="1 2">
    <name type="scientific">Rosenbergiella nectarea</name>
    <dbReference type="NCBI Taxonomy" id="988801"/>
    <lineage>
        <taxon>Bacteria</taxon>
        <taxon>Pseudomonadati</taxon>
        <taxon>Pseudomonadota</taxon>
        <taxon>Gammaproteobacteria</taxon>
        <taxon>Enterobacterales</taxon>
        <taxon>Erwiniaceae</taxon>
        <taxon>Rosenbergiella</taxon>
    </lineage>
</organism>
<dbReference type="RefSeq" id="WP_092671367.1">
    <property type="nucleotide sequence ID" value="NZ_FOGC01000001.1"/>
</dbReference>
<name>A0A1H9D7M7_9GAMM</name>
<reference evidence="2" key="1">
    <citation type="submission" date="2016-10" db="EMBL/GenBank/DDBJ databases">
        <authorList>
            <person name="Varghese N."/>
            <person name="Submissions S."/>
        </authorList>
    </citation>
    <scope>NUCLEOTIDE SEQUENCE [LARGE SCALE GENOMIC DNA]</scope>
    <source>
        <strain evidence="2">8N4</strain>
    </source>
</reference>
<dbReference type="AlphaFoldDB" id="A0A1H9D7M7"/>
<dbReference type="STRING" id="988801.SAMN05216522_101174"/>
<sequence>MTPRETVMSINKISSYLIREGFSDSQNYPRLLEDNRNFYVDYSGFSDISKSLKNIDYTEIYDYLDENNQYNFKLIDGALVHLLYTFDKSTGFSKQRLCYFPAPNFEPFQNDPELYLDEGNMYADVVNRSILPVPIRVDFAPDDGKEIIHPISHLTLGQYKNCRIPMTSPLCPVTFMKFILSSFYGAAFFESKFSLSHHLYDHTIFPSERNVLHLSIE</sequence>
<dbReference type="OrthoDB" id="5190544at2"/>
<dbReference type="Pfam" id="PF10053">
    <property type="entry name" value="DUF2290"/>
    <property type="match status" value="1"/>
</dbReference>
<dbReference type="EMBL" id="FOGC01000001">
    <property type="protein sequence ID" value="SEQ09444.1"/>
    <property type="molecule type" value="Genomic_DNA"/>
</dbReference>
<dbReference type="Proteomes" id="UP000242515">
    <property type="component" value="Unassembled WGS sequence"/>
</dbReference>
<proteinExistence type="predicted"/>
<dbReference type="InterPro" id="IPR018742">
    <property type="entry name" value="DUF2290"/>
</dbReference>
<evidence type="ECO:0000313" key="2">
    <source>
        <dbReference type="Proteomes" id="UP000242515"/>
    </source>
</evidence>
<keyword evidence="2" id="KW-1185">Reference proteome</keyword>
<accession>A0A1H9D7M7</accession>
<protein>
    <recommendedName>
        <fullName evidence="3">DUF2290 domain-containing protein</fullName>
    </recommendedName>
</protein>
<gene>
    <name evidence="1" type="ORF">SAMN05216522_101174</name>
</gene>
<evidence type="ECO:0008006" key="3">
    <source>
        <dbReference type="Google" id="ProtNLM"/>
    </source>
</evidence>
<evidence type="ECO:0000313" key="1">
    <source>
        <dbReference type="EMBL" id="SEQ09444.1"/>
    </source>
</evidence>